<evidence type="ECO:0008006" key="5">
    <source>
        <dbReference type="Google" id="ProtNLM"/>
    </source>
</evidence>
<gene>
    <name evidence="3" type="ORF">ZMTM_24160</name>
</gene>
<dbReference type="KEGG" id="mpau:ZMTM_24160"/>
<reference evidence="3" key="1">
    <citation type="journal article" date="2021" name="Arch. Microbiol.">
        <title>Methyloradius palustris gen. nov., sp. nov., a methanol-oxidizing bacterium isolated from snow.</title>
        <authorList>
            <person name="Miyadera T."/>
            <person name="Kojima H."/>
            <person name="Fukui M."/>
        </authorList>
    </citation>
    <scope>NUCLEOTIDE SEQUENCE</scope>
    <source>
        <strain evidence="3">Zm11</strain>
    </source>
</reference>
<dbReference type="Proteomes" id="UP000826722">
    <property type="component" value="Chromosome"/>
</dbReference>
<dbReference type="PROSITE" id="PS51257">
    <property type="entry name" value="PROKAR_LIPOPROTEIN"/>
    <property type="match status" value="1"/>
</dbReference>
<sequence>MSKIPIIYIVCCMAMLSACSPAPDNTPKIAEDARNVLDKAKAVDGTVQQNTEDTKKKIDAESE</sequence>
<organism evidence="3 4">
    <name type="scientific">Methyloradius palustris</name>
    <dbReference type="NCBI Taxonomy" id="2778876"/>
    <lineage>
        <taxon>Bacteria</taxon>
        <taxon>Pseudomonadati</taxon>
        <taxon>Pseudomonadota</taxon>
        <taxon>Betaproteobacteria</taxon>
        <taxon>Nitrosomonadales</taxon>
        <taxon>Methylophilaceae</taxon>
        <taxon>Methyloradius</taxon>
    </lineage>
</organism>
<feature type="signal peptide" evidence="2">
    <location>
        <begin position="1"/>
        <end position="22"/>
    </location>
</feature>
<evidence type="ECO:0000256" key="2">
    <source>
        <dbReference type="SAM" id="SignalP"/>
    </source>
</evidence>
<dbReference type="AlphaFoldDB" id="A0A8D5K001"/>
<evidence type="ECO:0000313" key="3">
    <source>
        <dbReference type="EMBL" id="BCM26157.1"/>
    </source>
</evidence>
<dbReference type="EMBL" id="AP024110">
    <property type="protein sequence ID" value="BCM26157.1"/>
    <property type="molecule type" value="Genomic_DNA"/>
</dbReference>
<dbReference type="RefSeq" id="WP_221765737.1">
    <property type="nucleotide sequence ID" value="NZ_AP024110.1"/>
</dbReference>
<keyword evidence="2" id="KW-0732">Signal</keyword>
<proteinExistence type="predicted"/>
<evidence type="ECO:0000256" key="1">
    <source>
        <dbReference type="SAM" id="MobiDB-lite"/>
    </source>
</evidence>
<feature type="region of interest" description="Disordered" evidence="1">
    <location>
        <begin position="41"/>
        <end position="63"/>
    </location>
</feature>
<keyword evidence="4" id="KW-1185">Reference proteome</keyword>
<evidence type="ECO:0000313" key="4">
    <source>
        <dbReference type="Proteomes" id="UP000826722"/>
    </source>
</evidence>
<feature type="chain" id="PRO_5034134943" description="Lipoprotein" evidence="2">
    <location>
        <begin position="23"/>
        <end position="63"/>
    </location>
</feature>
<feature type="compositionally biased region" description="Basic and acidic residues" evidence="1">
    <location>
        <begin position="52"/>
        <end position="63"/>
    </location>
</feature>
<protein>
    <recommendedName>
        <fullName evidence="5">Lipoprotein</fullName>
    </recommendedName>
</protein>
<name>A0A8D5K001_9PROT</name>
<accession>A0A8D5K001</accession>